<dbReference type="PANTHER" id="PTHR34203">
    <property type="entry name" value="METHYLTRANSFERASE, FKBM FAMILY PROTEIN"/>
    <property type="match status" value="1"/>
</dbReference>
<dbReference type="InterPro" id="IPR006342">
    <property type="entry name" value="FkbM_mtfrase"/>
</dbReference>
<dbReference type="InterPro" id="IPR052514">
    <property type="entry name" value="SAM-dependent_MTase"/>
</dbReference>
<proteinExistence type="predicted"/>
<reference evidence="2" key="2">
    <citation type="submission" date="2024-10" db="UniProtKB">
        <authorList>
            <consortium name="EnsemblProtists"/>
        </authorList>
    </citation>
    <scope>IDENTIFICATION</scope>
</reference>
<dbReference type="EnsemblProtists" id="EOD10906">
    <property type="protein sequence ID" value="EOD10906"/>
    <property type="gene ID" value="EMIHUDRAFT_215188"/>
</dbReference>
<dbReference type="Proteomes" id="UP000013827">
    <property type="component" value="Unassembled WGS sequence"/>
</dbReference>
<name>A0A0D3II21_EMIH1</name>
<dbReference type="AlphaFoldDB" id="A0A0D3II21"/>
<evidence type="ECO:0000313" key="3">
    <source>
        <dbReference type="Proteomes" id="UP000013827"/>
    </source>
</evidence>
<dbReference type="GeneID" id="17257076"/>
<organism evidence="2 3">
    <name type="scientific">Emiliania huxleyi (strain CCMP1516)</name>
    <dbReference type="NCBI Taxonomy" id="280463"/>
    <lineage>
        <taxon>Eukaryota</taxon>
        <taxon>Haptista</taxon>
        <taxon>Haptophyta</taxon>
        <taxon>Prymnesiophyceae</taxon>
        <taxon>Isochrysidales</taxon>
        <taxon>Noelaerhabdaceae</taxon>
        <taxon>Emiliania</taxon>
    </lineage>
</organism>
<reference evidence="3" key="1">
    <citation type="journal article" date="2013" name="Nature">
        <title>Pan genome of the phytoplankton Emiliania underpins its global distribution.</title>
        <authorList>
            <person name="Read B.A."/>
            <person name="Kegel J."/>
            <person name="Klute M.J."/>
            <person name="Kuo A."/>
            <person name="Lefebvre S.C."/>
            <person name="Maumus F."/>
            <person name="Mayer C."/>
            <person name="Miller J."/>
            <person name="Monier A."/>
            <person name="Salamov A."/>
            <person name="Young J."/>
            <person name="Aguilar M."/>
            <person name="Claverie J.M."/>
            <person name="Frickenhaus S."/>
            <person name="Gonzalez K."/>
            <person name="Herman E.K."/>
            <person name="Lin Y.C."/>
            <person name="Napier J."/>
            <person name="Ogata H."/>
            <person name="Sarno A.F."/>
            <person name="Shmutz J."/>
            <person name="Schroeder D."/>
            <person name="de Vargas C."/>
            <person name="Verret F."/>
            <person name="von Dassow P."/>
            <person name="Valentin K."/>
            <person name="Van de Peer Y."/>
            <person name="Wheeler G."/>
            <person name="Dacks J.B."/>
            <person name="Delwiche C.F."/>
            <person name="Dyhrman S.T."/>
            <person name="Glockner G."/>
            <person name="John U."/>
            <person name="Richards T."/>
            <person name="Worden A.Z."/>
            <person name="Zhang X."/>
            <person name="Grigoriev I.V."/>
            <person name="Allen A.E."/>
            <person name="Bidle K."/>
            <person name="Borodovsky M."/>
            <person name="Bowler C."/>
            <person name="Brownlee C."/>
            <person name="Cock J.M."/>
            <person name="Elias M."/>
            <person name="Gladyshev V.N."/>
            <person name="Groth M."/>
            <person name="Guda C."/>
            <person name="Hadaegh A."/>
            <person name="Iglesias-Rodriguez M.D."/>
            <person name="Jenkins J."/>
            <person name="Jones B.M."/>
            <person name="Lawson T."/>
            <person name="Leese F."/>
            <person name="Lindquist E."/>
            <person name="Lobanov A."/>
            <person name="Lomsadze A."/>
            <person name="Malik S.B."/>
            <person name="Marsh M.E."/>
            <person name="Mackinder L."/>
            <person name="Mock T."/>
            <person name="Mueller-Roeber B."/>
            <person name="Pagarete A."/>
            <person name="Parker M."/>
            <person name="Probert I."/>
            <person name="Quesneville H."/>
            <person name="Raines C."/>
            <person name="Rensing S.A."/>
            <person name="Riano-Pachon D.M."/>
            <person name="Richier S."/>
            <person name="Rokitta S."/>
            <person name="Shiraiwa Y."/>
            <person name="Soanes D.M."/>
            <person name="van der Giezen M."/>
            <person name="Wahlund T.M."/>
            <person name="Williams B."/>
            <person name="Wilson W."/>
            <person name="Wolfe G."/>
            <person name="Wurch L.L."/>
        </authorList>
    </citation>
    <scope>NUCLEOTIDE SEQUENCE</scope>
</reference>
<keyword evidence="3" id="KW-1185">Reference proteome</keyword>
<dbReference type="RefSeq" id="XP_005763335.1">
    <property type="nucleotide sequence ID" value="XM_005763278.1"/>
</dbReference>
<dbReference type="PANTHER" id="PTHR34203:SF15">
    <property type="entry name" value="SLL1173 PROTEIN"/>
    <property type="match status" value="1"/>
</dbReference>
<sequence>MSSLSCQFGRVGALSARRCLPSTGKRLLMRAMIMASALAVAVRGQRVHPSAPKWCPHLMASAGSSAHQDLLEYCGYLVKAHSMGLEKSAIVVDVGTDQGTEALTSRGFGHPVITFECRGSQAQRLLRSPWFNNDTGLRLVHACVTDHAGLGSLHRAVDSSSMLESSIQNPGAAWKANRERRAGEGIEPVPVMRLDSALDARSFEALGWSGLAGRRIGFLKLDVQGVEKTVLRGAVETLRRHRPFIAFEYTLLPESDRNGTTLINEVLRNAFHGGGHRRVHYSCECGRNDCFCHAPWA</sequence>
<dbReference type="Gene3D" id="3.40.50.150">
    <property type="entry name" value="Vaccinia Virus protein VP39"/>
    <property type="match status" value="1"/>
</dbReference>
<feature type="domain" description="Methyltransferase FkbM" evidence="1">
    <location>
        <begin position="138"/>
        <end position="258"/>
    </location>
</feature>
<dbReference type="HOGENOM" id="CLU_938237_0_0_1"/>
<protein>
    <recommendedName>
        <fullName evidence="1">Methyltransferase FkbM domain-containing protein</fullName>
    </recommendedName>
</protein>
<dbReference type="Pfam" id="PF05050">
    <property type="entry name" value="Methyltransf_21"/>
    <property type="match status" value="1"/>
</dbReference>
<dbReference type="PaxDb" id="2903-EOD10906"/>
<evidence type="ECO:0000259" key="1">
    <source>
        <dbReference type="Pfam" id="PF05050"/>
    </source>
</evidence>
<evidence type="ECO:0000313" key="2">
    <source>
        <dbReference type="EnsemblProtists" id="EOD10906"/>
    </source>
</evidence>
<dbReference type="KEGG" id="ehx:EMIHUDRAFT_215188"/>
<accession>A0A0D3II21</accession>
<dbReference type="InterPro" id="IPR029063">
    <property type="entry name" value="SAM-dependent_MTases_sf"/>
</dbReference>
<dbReference type="NCBIfam" id="TIGR01444">
    <property type="entry name" value="fkbM_fam"/>
    <property type="match status" value="1"/>
</dbReference>
<dbReference type="SUPFAM" id="SSF53335">
    <property type="entry name" value="S-adenosyl-L-methionine-dependent methyltransferases"/>
    <property type="match status" value="1"/>
</dbReference>